<gene>
    <name evidence="4" type="ORF">BC792_11485</name>
</gene>
<dbReference type="PIRSF" id="PIRSF018266">
    <property type="entry name" value="FecR"/>
    <property type="match status" value="1"/>
</dbReference>
<evidence type="ECO:0000256" key="1">
    <source>
        <dbReference type="SAM" id="Phobius"/>
    </source>
</evidence>
<sequence length="329" mass="37110">MESNELHRLIRKYLQGTVSDAERERLLQWYRQDVADDLLWEADDPNEEERVHDRMKDRIWMAVREDAAGRKNNIKKSGLKPLLMYASIAAICLLVLGIAFWRAGDDMGQALVATSSAEQTENRFVLLPDSSRVVLRPGSRLVYKTDFKGATREVMLVGEAYFDINRREHQPFIIHTGKVKTVVLGTAFTIRAAEGEENVQVVVQRGKVRVEQEEQIMAELTANQQIVVQGEKKAPKKQTVSAAVGDTFAWTAQDMQFDAQAFGELTSRLERRYGVEIRFKNPDLAKCPISGRFSGMETLEEVLDILCTARGALYRRAGDMVEIDGAGCL</sequence>
<dbReference type="AlphaFoldDB" id="A0A5S5DAU4"/>
<name>A0A5S5DAU4_9SPHI</name>
<accession>A0A5S5DAU4</accession>
<keyword evidence="5" id="KW-1185">Reference proteome</keyword>
<dbReference type="InterPro" id="IPR032508">
    <property type="entry name" value="FecR_C"/>
</dbReference>
<dbReference type="Gene3D" id="3.55.50.30">
    <property type="match status" value="1"/>
</dbReference>
<evidence type="ECO:0000259" key="2">
    <source>
        <dbReference type="Pfam" id="PF04773"/>
    </source>
</evidence>
<dbReference type="InterPro" id="IPR006860">
    <property type="entry name" value="FecR"/>
</dbReference>
<dbReference type="PANTHER" id="PTHR30273:SF2">
    <property type="entry name" value="PROTEIN FECR"/>
    <property type="match status" value="1"/>
</dbReference>
<keyword evidence="1" id="KW-0812">Transmembrane</keyword>
<dbReference type="Pfam" id="PF16344">
    <property type="entry name" value="FecR_C"/>
    <property type="match status" value="1"/>
</dbReference>
<feature type="domain" description="FecR protein" evidence="2">
    <location>
        <begin position="118"/>
        <end position="209"/>
    </location>
</feature>
<dbReference type="EMBL" id="VNHX01000014">
    <property type="protein sequence ID" value="TYP93183.1"/>
    <property type="molecule type" value="Genomic_DNA"/>
</dbReference>
<protein>
    <submittedName>
        <fullName evidence="4">FecR family protein</fullName>
    </submittedName>
</protein>
<organism evidence="4 5">
    <name type="scientific">Sphingobacterium allocomposti</name>
    <dbReference type="NCBI Taxonomy" id="415956"/>
    <lineage>
        <taxon>Bacteria</taxon>
        <taxon>Pseudomonadati</taxon>
        <taxon>Bacteroidota</taxon>
        <taxon>Sphingobacteriia</taxon>
        <taxon>Sphingobacteriales</taxon>
        <taxon>Sphingobacteriaceae</taxon>
        <taxon>Sphingobacterium</taxon>
    </lineage>
</organism>
<dbReference type="RefSeq" id="WP_148909125.1">
    <property type="nucleotide sequence ID" value="NZ_VNHX01000014.1"/>
</dbReference>
<dbReference type="GO" id="GO:0016989">
    <property type="term" value="F:sigma factor antagonist activity"/>
    <property type="evidence" value="ECO:0007669"/>
    <property type="project" value="TreeGrafter"/>
</dbReference>
<feature type="domain" description="Protein FecR C-terminal" evidence="3">
    <location>
        <begin position="255"/>
        <end position="321"/>
    </location>
</feature>
<proteinExistence type="predicted"/>
<feature type="transmembrane region" description="Helical" evidence="1">
    <location>
        <begin position="82"/>
        <end position="101"/>
    </location>
</feature>
<dbReference type="PANTHER" id="PTHR30273">
    <property type="entry name" value="PERIPLASMIC SIGNAL SENSOR AND SIGMA FACTOR ACTIVATOR FECR-RELATED"/>
    <property type="match status" value="1"/>
</dbReference>
<dbReference type="InterPro" id="IPR012373">
    <property type="entry name" value="Ferrdict_sens_TM"/>
</dbReference>
<reference evidence="4 5" key="1">
    <citation type="submission" date="2019-07" db="EMBL/GenBank/DDBJ databases">
        <title>Genomic Encyclopedia of Archaeal and Bacterial Type Strains, Phase II (KMG-II): from individual species to whole genera.</title>
        <authorList>
            <person name="Goeker M."/>
        </authorList>
    </citation>
    <scope>NUCLEOTIDE SEQUENCE [LARGE SCALE GENOMIC DNA]</scope>
    <source>
        <strain evidence="4 5">DSM 18850</strain>
    </source>
</reference>
<evidence type="ECO:0000259" key="3">
    <source>
        <dbReference type="Pfam" id="PF16344"/>
    </source>
</evidence>
<dbReference type="Gene3D" id="2.60.120.1440">
    <property type="match status" value="1"/>
</dbReference>
<evidence type="ECO:0000313" key="4">
    <source>
        <dbReference type="EMBL" id="TYP93183.1"/>
    </source>
</evidence>
<comment type="caution">
    <text evidence="4">The sequence shown here is derived from an EMBL/GenBank/DDBJ whole genome shotgun (WGS) entry which is preliminary data.</text>
</comment>
<evidence type="ECO:0000313" key="5">
    <source>
        <dbReference type="Proteomes" id="UP000325105"/>
    </source>
</evidence>
<dbReference type="OrthoDB" id="642683at2"/>
<dbReference type="Proteomes" id="UP000325105">
    <property type="component" value="Unassembled WGS sequence"/>
</dbReference>
<dbReference type="Pfam" id="PF04773">
    <property type="entry name" value="FecR"/>
    <property type="match status" value="1"/>
</dbReference>
<keyword evidence="1" id="KW-0472">Membrane</keyword>
<keyword evidence="1" id="KW-1133">Transmembrane helix</keyword>